<feature type="region of interest" description="Disordered" evidence="8">
    <location>
        <begin position="2352"/>
        <end position="2426"/>
    </location>
</feature>
<evidence type="ECO:0000256" key="3">
    <source>
        <dbReference type="ARBA" id="ARBA00019622"/>
    </source>
</evidence>
<feature type="region of interest" description="Disordered" evidence="8">
    <location>
        <begin position="239"/>
        <end position="269"/>
    </location>
</feature>
<feature type="compositionally biased region" description="Polar residues" evidence="8">
    <location>
        <begin position="2280"/>
        <end position="2292"/>
    </location>
</feature>
<feature type="compositionally biased region" description="Polar residues" evidence="8">
    <location>
        <begin position="2396"/>
        <end position="2414"/>
    </location>
</feature>
<gene>
    <name evidence="10" type="ORF">IWQ62_000585</name>
</gene>
<evidence type="ECO:0000313" key="10">
    <source>
        <dbReference type="EMBL" id="KAJ1969501.1"/>
    </source>
</evidence>
<proteinExistence type="inferred from homology"/>
<evidence type="ECO:0000256" key="6">
    <source>
        <dbReference type="ARBA" id="ARBA00023242"/>
    </source>
</evidence>
<dbReference type="GO" id="GO:0016592">
    <property type="term" value="C:mediator complex"/>
    <property type="evidence" value="ECO:0007669"/>
    <property type="project" value="InterPro"/>
</dbReference>
<evidence type="ECO:0000256" key="7">
    <source>
        <dbReference type="ARBA" id="ARBA00032010"/>
    </source>
</evidence>
<feature type="compositionally biased region" description="Gly residues" evidence="8">
    <location>
        <begin position="65"/>
        <end position="79"/>
    </location>
</feature>
<dbReference type="Pfam" id="PF09497">
    <property type="entry name" value="Med12"/>
    <property type="match status" value="1"/>
</dbReference>
<evidence type="ECO:0000313" key="11">
    <source>
        <dbReference type="Proteomes" id="UP001150925"/>
    </source>
</evidence>
<organism evidence="10 11">
    <name type="scientific">Dispira parvispora</name>
    <dbReference type="NCBI Taxonomy" id="1520584"/>
    <lineage>
        <taxon>Eukaryota</taxon>
        <taxon>Fungi</taxon>
        <taxon>Fungi incertae sedis</taxon>
        <taxon>Zoopagomycota</taxon>
        <taxon>Kickxellomycotina</taxon>
        <taxon>Dimargaritomycetes</taxon>
        <taxon>Dimargaritales</taxon>
        <taxon>Dimargaritaceae</taxon>
        <taxon>Dispira</taxon>
    </lineage>
</organism>
<feature type="compositionally biased region" description="Low complexity" evidence="8">
    <location>
        <begin position="33"/>
        <end position="60"/>
    </location>
</feature>
<feature type="region of interest" description="Disordered" evidence="8">
    <location>
        <begin position="818"/>
        <end position="862"/>
    </location>
</feature>
<accession>A0A9W8AVL4</accession>
<evidence type="ECO:0000259" key="9">
    <source>
        <dbReference type="SMART" id="SM01281"/>
    </source>
</evidence>
<feature type="domain" description="Mediator complex subunit Med12" evidence="9">
    <location>
        <begin position="290"/>
        <end position="354"/>
    </location>
</feature>
<keyword evidence="5" id="KW-0804">Transcription</keyword>
<dbReference type="GO" id="GO:0003712">
    <property type="term" value="F:transcription coregulator activity"/>
    <property type="evidence" value="ECO:0007669"/>
    <property type="project" value="InterPro"/>
</dbReference>
<evidence type="ECO:0000256" key="8">
    <source>
        <dbReference type="SAM" id="MobiDB-lite"/>
    </source>
</evidence>
<dbReference type="InterPro" id="IPR019035">
    <property type="entry name" value="Mediator_Med12"/>
</dbReference>
<name>A0A9W8AVL4_9FUNG</name>
<reference evidence="10" key="1">
    <citation type="submission" date="2022-07" db="EMBL/GenBank/DDBJ databases">
        <title>Phylogenomic reconstructions and comparative analyses of Kickxellomycotina fungi.</title>
        <authorList>
            <person name="Reynolds N.K."/>
            <person name="Stajich J.E."/>
            <person name="Barry K."/>
            <person name="Grigoriev I.V."/>
            <person name="Crous P."/>
            <person name="Smith M.E."/>
        </authorList>
    </citation>
    <scope>NUCLEOTIDE SEQUENCE</scope>
    <source>
        <strain evidence="10">RSA 1196</strain>
    </source>
</reference>
<dbReference type="OrthoDB" id="20828at2759"/>
<evidence type="ECO:0000256" key="5">
    <source>
        <dbReference type="ARBA" id="ARBA00023163"/>
    </source>
</evidence>
<dbReference type="GO" id="GO:0006357">
    <property type="term" value="P:regulation of transcription by RNA polymerase II"/>
    <property type="evidence" value="ECO:0007669"/>
    <property type="project" value="InterPro"/>
</dbReference>
<feature type="compositionally biased region" description="Basic and acidic residues" evidence="8">
    <location>
        <begin position="239"/>
        <end position="259"/>
    </location>
</feature>
<feature type="region of interest" description="Disordered" evidence="8">
    <location>
        <begin position="2280"/>
        <end position="2306"/>
    </location>
</feature>
<keyword evidence="4" id="KW-0805">Transcription regulation</keyword>
<dbReference type="PANTHER" id="PTHR46567">
    <property type="entry name" value="MEDIATOR OF RNA POLYMERASE II TRANSCRIPTION SUBUNIT 12"/>
    <property type="match status" value="1"/>
</dbReference>
<dbReference type="PANTHER" id="PTHR46567:SF1">
    <property type="entry name" value="MEDIATOR OF RNA POLYMERASE II TRANSCRIPTION SUBUNIT 12"/>
    <property type="match status" value="1"/>
</dbReference>
<evidence type="ECO:0000256" key="2">
    <source>
        <dbReference type="ARBA" id="ARBA00010289"/>
    </source>
</evidence>
<comment type="caution">
    <text evidence="10">The sequence shown here is derived from an EMBL/GenBank/DDBJ whole genome shotgun (WGS) entry which is preliminary data.</text>
</comment>
<comment type="similarity">
    <text evidence="2">Belongs to the Mediator complex subunit 12 family.</text>
</comment>
<evidence type="ECO:0000256" key="1">
    <source>
        <dbReference type="ARBA" id="ARBA00004123"/>
    </source>
</evidence>
<dbReference type="Proteomes" id="UP001150925">
    <property type="component" value="Unassembled WGS sequence"/>
</dbReference>
<comment type="subcellular location">
    <subcellularLocation>
        <location evidence="1">Nucleus</location>
    </subcellularLocation>
</comment>
<dbReference type="EMBL" id="JANBPY010000052">
    <property type="protein sequence ID" value="KAJ1969501.1"/>
    <property type="molecule type" value="Genomic_DNA"/>
</dbReference>
<feature type="region of interest" description="Disordered" evidence="8">
    <location>
        <begin position="1"/>
        <end position="92"/>
    </location>
</feature>
<feature type="region of interest" description="Disordered" evidence="8">
    <location>
        <begin position="406"/>
        <end position="442"/>
    </location>
</feature>
<feature type="compositionally biased region" description="Polar residues" evidence="8">
    <location>
        <begin position="428"/>
        <end position="438"/>
    </location>
</feature>
<protein>
    <recommendedName>
        <fullName evidence="3">Mediator of RNA polymerase II transcription subunit 12</fullName>
    </recommendedName>
    <alternativeName>
        <fullName evidence="7">Mediator complex subunit 12</fullName>
    </alternativeName>
</protein>
<keyword evidence="11" id="KW-1185">Reference proteome</keyword>
<dbReference type="SMART" id="SM01281">
    <property type="entry name" value="Med12"/>
    <property type="match status" value="1"/>
</dbReference>
<sequence length="2426" mass="269995">MSRPPNHPSGNSLHGRGVYGPGNSGPHTGPTPSANAHASHTSHHGSGSNYYGYTNSHSGSRSAGTGSGPGDTTGYGGNLQGHHHHPVSGSQARMGHTVYSAMTNQRTASHGQSPYLSPRSYSSVGIAGGNNLGAGGGPDPLLHRYALRPPEDLPALQPSRKEYPDYFPNNGHQPEDQMTENYVRTGFVDQPVISSEHLSIHELMFDHLQDSDIMTNLANYAISVFKYQKTDGYGELEPRTWGESDRKDENDHLVNHSDRTGTTINGATGRPSLLRGPRWHVAVPILSPNRFQHPVIKLYPDSAEREQWWQNLANPAVPLASLVYTIPRGYRKERLLDALLQWQVPLSRALWIIQVVGCDEIQAILQTKNIPKLSAIDNYTKEWTICFLNYIKRVLSEATTILPHTKGGSVGGSGMSPGTTKPDGNGRSGQPPSSTLPSSVDKAGSARWAERWTYLWRLARAQSDQELIDLRRVLRVLVEELDKCTLEQFVLYLPFMYEYVNDIQRARLLLRLFLTALTNQAPAVMRLPPTLRVLVISLVQHIFVTCPDVFVDPSNWWQIRAALRTLLFVDQSPEDGLVQTSTLSGSETVEKKFREFAWLTSPQHRKRLEAVWDSVERRNAVFASHRAVPLYLNLVNDTIPAVTSVPPALERHGNSWGLIRWLHQIYQQPCGAKAAAGALRKMLGLFEELHQSMEPVKLIQCIWGQSTILQDSLAHCQISTASSTGDETLRVARPKSSPQADIVRITVVAWIYWWLRAQDVEATQRLLSAGSRNLTQSHLVDQEGSLFPTQNSLSYQVYMLSLVLQVFRLGGVGQPRVSHLSKEKSGPLPSGGHSISMRPGSTRSATPSLARGSPMLGKEPYTPRKWPTTVPALLSMVRTECENHPPMWHTLAARQRVLYEVLSEILTDLWSQEVSVGLAYIYGELTKTNLFSYSSYVQRIIAHGLFGSRLSESTSTNNDTKENNQGPLVSTSEGDIRPFFAKFATLSEAELESRQVALYKSNHLKFDHAATILSHAVPTDPEYQEFRVVFYWQQAIAARLPWLVAYDAQTRGDQGLTSSLFYRLLPTDDPTLAAHLDRLNSVTWSPAYLFPYSMAPVASRGELDRLPPVNLVEQIVPVQETVAQGFYASRLYHVPCSTLMGTTPWHTVFGPATDPLCELKQPFSPYMASRLLDTWLLPMVRHYVVKATEVDADNWRIITQPGSSLLNARQVATVLVTMALVDSAAAQARTPPNIWQQSLSDANRLSLEVDLPDLSVVALRNRYEFDHWLLGKNHDPQVVNVVMDDLLSWKRRAHLLYDGAVLWQTLRDKYMSLLDRGVMSPSLVAYLVAFVGESSLEVGLQRSFLADLREQWRQWRHALFTELAQSRIPETVTPEHFWRQDFDYIPLGGSFTNKFPADSPSNGAPTYYFPPTDVGTTLYGQQLLHWMGRTYLTWCKTHTDQPLMQFLTSALDSCLEGCTSWVTHVQAQQRLPERPWGTIDETLLASLRQLSLFTVDYIMVARLLVCQEPPTYAEVPHTPFARPHLQAEEQVTASLVRYWERCWQAFIEENMVTPMDSDQDLRLTVGYSRLVLANEVLALVLLKCTAQHIVSYGSALAHVIRPVLAKVVQLAMSPSLEKFTPVRLLTMTSVADSCITLLGLMFGLAPSTFESQSAYNNHFPLEEAVCVDDYVGLQAARNLYYLVEPPTAPEALPSNGLVTVIQALCNLDVNVVRLVGKATPVELPTVLEKMGTDYCQRSYALRTRLAGNPWVCETFGEQCFQLYQSRMRTLITGLTVEQDPSQLTNSKFGEGEPGRNLRVGSEPENFDIGPVVLLLADWFGQMVFSGNDRSPSVTDACGLSEVTLLRQVTLTTWKALGRTVVDQSSRTPLLLTKTRLAWLLDVYTLRDHPAVVAWYGEWATTYGTWVQPHFPKGNPPSVAPLTTNETGKNGYTEWLLHTLGHSMVGLAAQASPEIKTQVDTHIATLEVFPLDSLAKCISHQQQFLEPPTDPSADPSAFLFFGLTELPEWQSWMDQVIQPGKPLVVDRLAVLLDAFGLYTSSVVSRLVTALGINGFSVPEEAVQRNLVTITDPPSDTQKASIEAALQGYQSSLLRQLSWYQDNAKVLNAMCTLAQDYYTAASVHHKFIVEPASEASRALLTIDAVMFSLGARMRTVTAMVPFLVARTELDRFTEWVITLIRLLNSIIGPWEHLGSHPYQGALFDLTLDVASVCQDELPMDSRTPFLSKLRQLIVGLQYYPFYAPRLRRILPYEVQNIYTRHWKSNPQVPFNPWILLDTTVEMTNPPQPGTGPTKSNEKGGATDNNNGGSLALMNCTPLSLSYFGTKRYRTVDDNPFVKYARIRNTTLDCLCGDSTPASQPTDASAKDLWGNPLPGLPLGPGTAATADGQSGLAHTFPGNGSNHRLGTATSRGTASDTQEEGEIPLKRK</sequence>
<keyword evidence="6" id="KW-0539">Nucleus</keyword>
<evidence type="ECO:0000256" key="4">
    <source>
        <dbReference type="ARBA" id="ARBA00023015"/>
    </source>
</evidence>